<accession>A0ABM9ZYP1</accession>
<evidence type="ECO:0000313" key="6">
    <source>
        <dbReference type="Proteomes" id="UP000006462"/>
    </source>
</evidence>
<dbReference type="PROSITE" id="PS51063">
    <property type="entry name" value="HTH_CRP_2"/>
    <property type="match status" value="1"/>
</dbReference>
<dbReference type="Pfam" id="PF00027">
    <property type="entry name" value="cNMP_binding"/>
    <property type="match status" value="1"/>
</dbReference>
<keyword evidence="6" id="KW-1185">Reference proteome</keyword>
<dbReference type="EMBL" id="ADFP01000007">
    <property type="protein sequence ID" value="EFB92014.1"/>
    <property type="molecule type" value="Genomic_DNA"/>
</dbReference>
<dbReference type="InterPro" id="IPR036390">
    <property type="entry name" value="WH_DNA-bd_sf"/>
</dbReference>
<proteinExistence type="predicted"/>
<dbReference type="PANTHER" id="PTHR24567:SF74">
    <property type="entry name" value="HTH-TYPE TRANSCRIPTIONAL REGULATOR ARCR"/>
    <property type="match status" value="1"/>
</dbReference>
<dbReference type="InterPro" id="IPR050397">
    <property type="entry name" value="Env_Response_Regulators"/>
</dbReference>
<comment type="caution">
    <text evidence="5">The sequence shown here is derived from an EMBL/GenBank/DDBJ whole genome shotgun (WGS) entry which is preliminary data.</text>
</comment>
<dbReference type="CDD" id="cd00038">
    <property type="entry name" value="CAP_ED"/>
    <property type="match status" value="1"/>
</dbReference>
<gene>
    <name evidence="5" type="ORF">HMPREF7215_0480</name>
</gene>
<name>A0ABM9ZYP1_9BACT</name>
<protein>
    <submittedName>
        <fullName evidence="5">Cyclic nucleotide-binding domain protein</fullName>
    </submittedName>
</protein>
<dbReference type="SUPFAM" id="SSF46785">
    <property type="entry name" value="Winged helix' DNA-binding domain"/>
    <property type="match status" value="1"/>
</dbReference>
<evidence type="ECO:0000256" key="2">
    <source>
        <dbReference type="ARBA" id="ARBA00023125"/>
    </source>
</evidence>
<keyword evidence="2" id="KW-0238">DNA-binding</keyword>
<dbReference type="InterPro" id="IPR036388">
    <property type="entry name" value="WH-like_DNA-bd_sf"/>
</dbReference>
<organism evidence="5 6">
    <name type="scientific">Pyramidobacter piscolens W5455</name>
    <dbReference type="NCBI Taxonomy" id="352165"/>
    <lineage>
        <taxon>Bacteria</taxon>
        <taxon>Thermotogati</taxon>
        <taxon>Synergistota</taxon>
        <taxon>Synergistia</taxon>
        <taxon>Synergistales</taxon>
        <taxon>Dethiosulfovibrionaceae</taxon>
        <taxon>Pyramidobacter</taxon>
    </lineage>
</organism>
<dbReference type="Pfam" id="PF13545">
    <property type="entry name" value="HTH_Crp_2"/>
    <property type="match status" value="1"/>
</dbReference>
<dbReference type="InterPro" id="IPR014710">
    <property type="entry name" value="RmlC-like_jellyroll"/>
</dbReference>
<evidence type="ECO:0000313" key="5">
    <source>
        <dbReference type="EMBL" id="EFB92014.1"/>
    </source>
</evidence>
<dbReference type="Proteomes" id="UP000006462">
    <property type="component" value="Unassembled WGS sequence"/>
</dbReference>
<sequence length="223" mass="24475">MGFIELKDCFPFWGRLTADEQSELEAAALVRGVEAGAPLHTGSADCDGLIAVMDGQIRAFIISPEGRELTLHRLVPGDICLFSATCAVPGLRFDVSVEAEKNSRLWVIPPAACKRLVARSLVFANFIGELAASHLSDILWLVEQVLWKSFDARLAEFLLKESELEGTGKLKITHEKIAAHLGTAREVVTRMLRYFQAEGMARLSRGCIELVAPDKLAQLTAKK</sequence>
<evidence type="ECO:0000256" key="3">
    <source>
        <dbReference type="ARBA" id="ARBA00023163"/>
    </source>
</evidence>
<keyword evidence="3" id="KW-0804">Transcription</keyword>
<dbReference type="InterPro" id="IPR000595">
    <property type="entry name" value="cNMP-bd_dom"/>
</dbReference>
<evidence type="ECO:0000256" key="1">
    <source>
        <dbReference type="ARBA" id="ARBA00023015"/>
    </source>
</evidence>
<dbReference type="InterPro" id="IPR018490">
    <property type="entry name" value="cNMP-bd_dom_sf"/>
</dbReference>
<keyword evidence="1" id="KW-0805">Transcription regulation</keyword>
<dbReference type="PANTHER" id="PTHR24567">
    <property type="entry name" value="CRP FAMILY TRANSCRIPTIONAL REGULATORY PROTEIN"/>
    <property type="match status" value="1"/>
</dbReference>
<reference evidence="5 6" key="1">
    <citation type="submission" date="2009-12" db="EMBL/GenBank/DDBJ databases">
        <authorList>
            <person name="Shrivastava S."/>
            <person name="Madupu R."/>
            <person name="Durkin A.S."/>
            <person name="Torralba M."/>
            <person name="Methe B."/>
            <person name="Sutton G.G."/>
            <person name="Strausberg R.L."/>
            <person name="Nelson K.E."/>
        </authorList>
    </citation>
    <scope>NUCLEOTIDE SEQUENCE [LARGE SCALE GENOMIC DNA]</scope>
    <source>
        <strain evidence="5 6">W5455</strain>
    </source>
</reference>
<dbReference type="SUPFAM" id="SSF51206">
    <property type="entry name" value="cAMP-binding domain-like"/>
    <property type="match status" value="1"/>
</dbReference>
<dbReference type="Gene3D" id="1.10.10.10">
    <property type="entry name" value="Winged helix-like DNA-binding domain superfamily/Winged helix DNA-binding domain"/>
    <property type="match status" value="1"/>
</dbReference>
<feature type="domain" description="HTH crp-type" evidence="4">
    <location>
        <begin position="148"/>
        <end position="214"/>
    </location>
</feature>
<dbReference type="InterPro" id="IPR012318">
    <property type="entry name" value="HTH_CRP"/>
</dbReference>
<evidence type="ECO:0000259" key="4">
    <source>
        <dbReference type="PROSITE" id="PS51063"/>
    </source>
</evidence>
<dbReference type="Gene3D" id="2.60.120.10">
    <property type="entry name" value="Jelly Rolls"/>
    <property type="match status" value="1"/>
</dbReference>
<dbReference type="RefSeq" id="WP_009163538.1">
    <property type="nucleotide sequence ID" value="NZ_ADFP01000007.1"/>
</dbReference>